<name>A0A6S6SND7_9BACT</name>
<protein>
    <recommendedName>
        <fullName evidence="2">STAS/SEC14 domain-containing protein</fullName>
    </recommendedName>
</protein>
<proteinExistence type="predicted"/>
<reference evidence="1" key="1">
    <citation type="submission" date="2020-01" db="EMBL/GenBank/DDBJ databases">
        <authorList>
            <person name="Meier V. D."/>
            <person name="Meier V D."/>
        </authorList>
    </citation>
    <scope>NUCLEOTIDE SEQUENCE</scope>
    <source>
        <strain evidence="1">HLG_WM_MAG_10</strain>
    </source>
</reference>
<dbReference type="Gene3D" id="3.40.970.30">
    <property type="entry name" value="yp_829618.1 like domains"/>
    <property type="match status" value="1"/>
</dbReference>
<evidence type="ECO:0000313" key="1">
    <source>
        <dbReference type="EMBL" id="CAA6804824.1"/>
    </source>
</evidence>
<dbReference type="EMBL" id="CACVAQ010000102">
    <property type="protein sequence ID" value="CAA6804824.1"/>
    <property type="molecule type" value="Genomic_DNA"/>
</dbReference>
<organism evidence="1">
    <name type="scientific">uncultured Aureispira sp</name>
    <dbReference type="NCBI Taxonomy" id="1331704"/>
    <lineage>
        <taxon>Bacteria</taxon>
        <taxon>Pseudomonadati</taxon>
        <taxon>Bacteroidota</taxon>
        <taxon>Saprospiria</taxon>
        <taxon>Saprospirales</taxon>
        <taxon>Saprospiraceae</taxon>
        <taxon>Aureispira</taxon>
        <taxon>environmental samples</taxon>
    </lineage>
</organism>
<dbReference type="AlphaFoldDB" id="A0A6S6SND7"/>
<sequence length="138" mass="15515">MKEYKTGALTITLRPDGIVHASNNEDWTDPDTLTTIKKDIAAIKEVFGGQPNRAILFEVPNRHIEKKLLDCYQAAEWGEVARALLLTSYGAKVIGNLYLKLSKEKPNEAGRIVPMKLFTKKEVAEAWLFEQIDAAENK</sequence>
<evidence type="ECO:0008006" key="2">
    <source>
        <dbReference type="Google" id="ProtNLM"/>
    </source>
</evidence>
<gene>
    <name evidence="1" type="ORF">HELGO_WM12703</name>
</gene>
<accession>A0A6S6SND7</accession>